<dbReference type="eggNOG" id="COG0787">
    <property type="taxonomic scope" value="Bacteria"/>
</dbReference>
<evidence type="ECO:0000256" key="4">
    <source>
        <dbReference type="ARBA" id="ARBA00023235"/>
    </source>
</evidence>
<dbReference type="SUPFAM" id="SSF50621">
    <property type="entry name" value="Alanine racemase C-terminal domain-like"/>
    <property type="match status" value="1"/>
</dbReference>
<dbReference type="EnsemblBacteria" id="ABF43221">
    <property type="protein sequence ID" value="ABF43221"/>
    <property type="gene ID" value="Acid345_4221"/>
</dbReference>
<sequence>MLRPGFFCPESIIKSVAVSSADLAVINTRPTWAEVDLSALRHNYRTLSSHVAPKAQICAVVKCDAYGHGALECAQALEAEGAKWFGVTNPSEALVLRRGGIKGRILLLSGFWQGEEESVLEHDFTPAVWTEGHVAWLDAAAKRFGRTKVPVHLKIDTGMSRLGVRWNELPTLLPKLFRARRLSIEGVWSHLASSEVVDAFDAQAQIANFEQALTYLADEGVKWKYRHLANSAAVAVRPSTWYDMVRPGLLLYGHCLPLTHTNHVSPDVHLQLALKPVLSWKTRVVDIRRVPAGQGVGYGSTFTTRKPSLLATIPVGYGDGYLRALSNKGRALVRGEYAPIAGNVSMDLTIIDVSRIPGVAVGDEVTLIGRDGEKSIEIEELARHYQSIAYEVMCGISKRVPRKYIGESRGE</sequence>
<name>Q1IIS9_KORVE</name>
<dbReference type="Gene3D" id="2.40.37.10">
    <property type="entry name" value="Lyase, Ornithine Decarboxylase, Chain A, domain 1"/>
    <property type="match status" value="1"/>
</dbReference>
<dbReference type="InterPro" id="IPR011079">
    <property type="entry name" value="Ala_racemase_C"/>
</dbReference>
<keyword evidence="3 5" id="KW-0663">Pyridoxal phosphate</keyword>
<dbReference type="InterPro" id="IPR001608">
    <property type="entry name" value="Ala_racemase_N"/>
</dbReference>
<comment type="catalytic activity">
    <reaction evidence="1 5">
        <text>L-alanine = D-alanine</text>
        <dbReference type="Rhea" id="RHEA:20249"/>
        <dbReference type="ChEBI" id="CHEBI:57416"/>
        <dbReference type="ChEBI" id="CHEBI:57972"/>
        <dbReference type="EC" id="5.1.1.1"/>
    </reaction>
</comment>
<dbReference type="Gene3D" id="3.20.20.10">
    <property type="entry name" value="Alanine racemase"/>
    <property type="match status" value="1"/>
</dbReference>
<dbReference type="InterPro" id="IPR029066">
    <property type="entry name" value="PLP-binding_barrel"/>
</dbReference>
<evidence type="ECO:0000256" key="5">
    <source>
        <dbReference type="HAMAP-Rule" id="MF_01201"/>
    </source>
</evidence>
<feature type="active site" description="Proton acceptor; specific for L-alanine" evidence="5">
    <location>
        <position position="298"/>
    </location>
</feature>
<reference evidence="9 10" key="1">
    <citation type="journal article" date="2009" name="Appl. Environ. Microbiol.">
        <title>Three genomes from the phylum Acidobacteria provide insight into the lifestyles of these microorganisms in soils.</title>
        <authorList>
            <person name="Ward N.L."/>
            <person name="Challacombe J.F."/>
            <person name="Janssen P.H."/>
            <person name="Henrissat B."/>
            <person name="Coutinho P.M."/>
            <person name="Wu M."/>
            <person name="Xie G."/>
            <person name="Haft D.H."/>
            <person name="Sait M."/>
            <person name="Badger J."/>
            <person name="Barabote R.D."/>
            <person name="Bradley B."/>
            <person name="Brettin T.S."/>
            <person name="Brinkac L.M."/>
            <person name="Bruce D."/>
            <person name="Creasy T."/>
            <person name="Daugherty S.C."/>
            <person name="Davidsen T.M."/>
            <person name="DeBoy R.T."/>
            <person name="Detter J.C."/>
            <person name="Dodson R.J."/>
            <person name="Durkin A.S."/>
            <person name="Ganapathy A."/>
            <person name="Gwinn-Giglio M."/>
            <person name="Han C.S."/>
            <person name="Khouri H."/>
            <person name="Kiss H."/>
            <person name="Kothari S.P."/>
            <person name="Madupu R."/>
            <person name="Nelson K.E."/>
            <person name="Nelson W.C."/>
            <person name="Paulsen I."/>
            <person name="Penn K."/>
            <person name="Ren Q."/>
            <person name="Rosovitz M.J."/>
            <person name="Selengut J.D."/>
            <person name="Shrivastava S."/>
            <person name="Sullivan S.A."/>
            <person name="Tapia R."/>
            <person name="Thompson L.S."/>
            <person name="Watkins K.L."/>
            <person name="Yang Q."/>
            <person name="Yu C."/>
            <person name="Zafar N."/>
            <person name="Zhou L."/>
            <person name="Kuske C.R."/>
        </authorList>
    </citation>
    <scope>NUCLEOTIDE SEQUENCE [LARGE SCALE GENOMIC DNA]</scope>
    <source>
        <strain evidence="9 10">Ellin345</strain>
    </source>
</reference>
<keyword evidence="10" id="KW-1185">Reference proteome</keyword>
<dbReference type="STRING" id="204669.Acid345_4221"/>
<dbReference type="AlphaFoldDB" id="Q1IIS9"/>
<dbReference type="EMBL" id="CP000360">
    <property type="protein sequence ID" value="ABF43221.1"/>
    <property type="molecule type" value="Genomic_DNA"/>
</dbReference>
<dbReference type="Pfam" id="PF01168">
    <property type="entry name" value="Ala_racemase_N"/>
    <property type="match status" value="1"/>
</dbReference>
<evidence type="ECO:0000313" key="10">
    <source>
        <dbReference type="Proteomes" id="UP000002432"/>
    </source>
</evidence>
<dbReference type="GO" id="GO:0008784">
    <property type="term" value="F:alanine racemase activity"/>
    <property type="evidence" value="ECO:0007669"/>
    <property type="project" value="UniProtKB-UniRule"/>
</dbReference>
<dbReference type="Proteomes" id="UP000002432">
    <property type="component" value="Chromosome"/>
</dbReference>
<dbReference type="OrthoDB" id="9813814at2"/>
<feature type="active site" description="Proton acceptor; specific for D-alanine" evidence="5">
    <location>
        <position position="62"/>
    </location>
</feature>
<dbReference type="HOGENOM" id="CLU_028393_2_2_0"/>
<dbReference type="InterPro" id="IPR000821">
    <property type="entry name" value="Ala_racemase"/>
</dbReference>
<evidence type="ECO:0000256" key="6">
    <source>
        <dbReference type="PIRSR" id="PIRSR600821-50"/>
    </source>
</evidence>
<dbReference type="GO" id="GO:0005829">
    <property type="term" value="C:cytosol"/>
    <property type="evidence" value="ECO:0007669"/>
    <property type="project" value="TreeGrafter"/>
</dbReference>
<dbReference type="SUPFAM" id="SSF51419">
    <property type="entry name" value="PLP-binding barrel"/>
    <property type="match status" value="1"/>
</dbReference>
<dbReference type="EC" id="5.1.1.1" evidence="5"/>
<protein>
    <recommendedName>
        <fullName evidence="5">Alanine racemase</fullName>
        <ecNumber evidence="5">5.1.1.1</ecNumber>
    </recommendedName>
</protein>
<evidence type="ECO:0000313" key="9">
    <source>
        <dbReference type="EMBL" id="ABF43221.1"/>
    </source>
</evidence>
<accession>Q1IIS9</accession>
<evidence type="ECO:0000256" key="3">
    <source>
        <dbReference type="ARBA" id="ARBA00022898"/>
    </source>
</evidence>
<comment type="cofactor">
    <cofactor evidence="2 5 6">
        <name>pyridoxal 5'-phosphate</name>
        <dbReference type="ChEBI" id="CHEBI:597326"/>
    </cofactor>
</comment>
<feature type="binding site" evidence="5 7">
    <location>
        <position position="346"/>
    </location>
    <ligand>
        <name>substrate</name>
    </ligand>
</feature>
<comment type="pathway">
    <text evidence="5">Amino-acid biosynthesis; D-alanine biosynthesis; D-alanine from L-alanine: step 1/1.</text>
</comment>
<dbReference type="CDD" id="cd00430">
    <property type="entry name" value="PLPDE_III_AR"/>
    <property type="match status" value="1"/>
</dbReference>
<feature type="domain" description="Alanine racemase C-terminal" evidence="8">
    <location>
        <begin position="277"/>
        <end position="405"/>
    </location>
</feature>
<dbReference type="SMART" id="SM01005">
    <property type="entry name" value="Ala_racemase_C"/>
    <property type="match status" value="1"/>
</dbReference>
<dbReference type="PANTHER" id="PTHR30511:SF0">
    <property type="entry name" value="ALANINE RACEMASE, CATABOLIC-RELATED"/>
    <property type="match status" value="1"/>
</dbReference>
<dbReference type="GO" id="GO:0030632">
    <property type="term" value="P:D-alanine biosynthetic process"/>
    <property type="evidence" value="ECO:0007669"/>
    <property type="project" value="UniProtKB-UniRule"/>
</dbReference>
<evidence type="ECO:0000256" key="1">
    <source>
        <dbReference type="ARBA" id="ARBA00000316"/>
    </source>
</evidence>
<dbReference type="PRINTS" id="PR00992">
    <property type="entry name" value="ALARACEMASE"/>
</dbReference>
<dbReference type="Pfam" id="PF00842">
    <property type="entry name" value="Ala_racemase_C"/>
    <property type="match status" value="1"/>
</dbReference>
<feature type="binding site" evidence="5 7">
    <location>
        <position position="161"/>
    </location>
    <ligand>
        <name>substrate</name>
    </ligand>
</feature>
<dbReference type="HAMAP" id="MF_01201">
    <property type="entry name" value="Ala_racemase"/>
    <property type="match status" value="1"/>
</dbReference>
<gene>
    <name evidence="9" type="ordered locus">Acid345_4221</name>
</gene>
<keyword evidence="4 5" id="KW-0413">Isomerase</keyword>
<dbReference type="UniPathway" id="UPA00042">
    <property type="reaction ID" value="UER00497"/>
</dbReference>
<comment type="similarity">
    <text evidence="5">Belongs to the alanine racemase family.</text>
</comment>
<feature type="modified residue" description="N6-(pyridoxal phosphate)lysine" evidence="5 6">
    <location>
        <position position="62"/>
    </location>
</feature>
<evidence type="ECO:0000259" key="8">
    <source>
        <dbReference type="SMART" id="SM01005"/>
    </source>
</evidence>
<dbReference type="KEGG" id="aba:Acid345_4221"/>
<organism evidence="9 10">
    <name type="scientific">Koribacter versatilis (strain Ellin345)</name>
    <dbReference type="NCBI Taxonomy" id="204669"/>
    <lineage>
        <taxon>Bacteria</taxon>
        <taxon>Pseudomonadati</taxon>
        <taxon>Acidobacteriota</taxon>
        <taxon>Terriglobia</taxon>
        <taxon>Terriglobales</taxon>
        <taxon>Candidatus Korobacteraceae</taxon>
        <taxon>Candidatus Korobacter</taxon>
    </lineage>
</organism>
<proteinExistence type="inferred from homology"/>
<comment type="function">
    <text evidence="5">Catalyzes the interconversion of L-alanine and D-alanine. May also act on other amino acids.</text>
</comment>
<dbReference type="NCBIfam" id="TIGR00492">
    <property type="entry name" value="alr"/>
    <property type="match status" value="1"/>
</dbReference>
<dbReference type="InterPro" id="IPR009006">
    <property type="entry name" value="Ala_racemase/Decarboxylase_C"/>
</dbReference>
<evidence type="ECO:0000256" key="7">
    <source>
        <dbReference type="PIRSR" id="PIRSR600821-52"/>
    </source>
</evidence>
<dbReference type="PANTHER" id="PTHR30511">
    <property type="entry name" value="ALANINE RACEMASE"/>
    <property type="match status" value="1"/>
</dbReference>
<dbReference type="FunFam" id="3.20.20.10:FF:000002">
    <property type="entry name" value="Alanine racemase"/>
    <property type="match status" value="1"/>
</dbReference>
<dbReference type="GO" id="GO:0030170">
    <property type="term" value="F:pyridoxal phosphate binding"/>
    <property type="evidence" value="ECO:0007669"/>
    <property type="project" value="UniProtKB-UniRule"/>
</dbReference>
<evidence type="ECO:0000256" key="2">
    <source>
        <dbReference type="ARBA" id="ARBA00001933"/>
    </source>
</evidence>